<name>A0A1X9LLP4_9MICO</name>
<feature type="transmembrane region" description="Helical" evidence="7">
    <location>
        <begin position="109"/>
        <end position="126"/>
    </location>
</feature>
<evidence type="ECO:0000256" key="2">
    <source>
        <dbReference type="ARBA" id="ARBA00022475"/>
    </source>
</evidence>
<evidence type="ECO:0000256" key="5">
    <source>
        <dbReference type="ARBA" id="ARBA00023136"/>
    </source>
</evidence>
<feature type="region of interest" description="Disordered" evidence="6">
    <location>
        <begin position="1"/>
        <end position="34"/>
    </location>
</feature>
<dbReference type="RefSeq" id="WP_085017841.1">
    <property type="nucleotide sequence ID" value="NZ_BMHD01000001.1"/>
</dbReference>
<comment type="subcellular location">
    <subcellularLocation>
        <location evidence="1">Cell membrane</location>
        <topology evidence="1">Multi-pass membrane protein</topology>
    </subcellularLocation>
</comment>
<sequence length="364" mass="36889">MSTGARTTDDSTSIHPREDTPVTTTEKAPAVQPQAEPERISGLRRVISAIGVQNISLIIAIAIVVAIIGIQNPLFFTVPNLKVIGTAIAIVGLLAVVQTIVIILGALDISVGSVAGLTSVASAMIFTSTSSAALGVLGAVIIGLVCGLINGCIIVFGRVNPVIATLATLAAFKGVAQLISDGRAQGYTGADPFFVFLARGTLLGIPVLIWVLIVVAVLAHVVLRYTSIGRNIYAVGGNNIASRLGGININRYIIGVYMVTGAVAAIAGILITARTGSGQPISGSEGLELQAITAAALGGAALKGGKGAIAGTILAVILLGVLTNGMTLLGVNTFWQNVAQGALLVAAVVIQQLRSGERRIGIPG</sequence>
<accession>A0A1X9LLP4</accession>
<proteinExistence type="predicted"/>
<dbReference type="InterPro" id="IPR001851">
    <property type="entry name" value="ABC_transp_permease"/>
</dbReference>
<feature type="transmembrane region" description="Helical" evidence="7">
    <location>
        <begin position="46"/>
        <end position="71"/>
    </location>
</feature>
<protein>
    <submittedName>
        <fullName evidence="8">Sugar ABC transporter permease</fullName>
    </submittedName>
</protein>
<evidence type="ECO:0000256" key="7">
    <source>
        <dbReference type="SAM" id="Phobius"/>
    </source>
</evidence>
<dbReference type="GO" id="GO:0022857">
    <property type="term" value="F:transmembrane transporter activity"/>
    <property type="evidence" value="ECO:0007669"/>
    <property type="project" value="InterPro"/>
</dbReference>
<evidence type="ECO:0000313" key="9">
    <source>
        <dbReference type="Proteomes" id="UP000192775"/>
    </source>
</evidence>
<dbReference type="AlphaFoldDB" id="A0A1X9LLP4"/>
<organism evidence="8 9">
    <name type="scientific">Cnuibacter physcomitrellae</name>
    <dbReference type="NCBI Taxonomy" id="1619308"/>
    <lineage>
        <taxon>Bacteria</taxon>
        <taxon>Bacillati</taxon>
        <taxon>Actinomycetota</taxon>
        <taxon>Actinomycetes</taxon>
        <taxon>Micrococcales</taxon>
        <taxon>Microbacteriaceae</taxon>
        <taxon>Cnuibacter</taxon>
    </lineage>
</organism>
<feature type="transmembrane region" description="Helical" evidence="7">
    <location>
        <begin position="162"/>
        <end position="180"/>
    </location>
</feature>
<dbReference type="EMBL" id="CP020715">
    <property type="protein sequence ID" value="ARJ04029.1"/>
    <property type="molecule type" value="Genomic_DNA"/>
</dbReference>
<dbReference type="GO" id="GO:0005886">
    <property type="term" value="C:plasma membrane"/>
    <property type="evidence" value="ECO:0007669"/>
    <property type="project" value="UniProtKB-SubCell"/>
</dbReference>
<keyword evidence="2" id="KW-1003">Cell membrane</keyword>
<evidence type="ECO:0000256" key="1">
    <source>
        <dbReference type="ARBA" id="ARBA00004651"/>
    </source>
</evidence>
<evidence type="ECO:0000313" key="8">
    <source>
        <dbReference type="EMBL" id="ARJ04029.1"/>
    </source>
</evidence>
<keyword evidence="3 7" id="KW-0812">Transmembrane</keyword>
<feature type="transmembrane region" description="Helical" evidence="7">
    <location>
        <begin position="83"/>
        <end position="104"/>
    </location>
</feature>
<dbReference type="PANTHER" id="PTHR32196">
    <property type="entry name" value="ABC TRANSPORTER PERMEASE PROTEIN YPHD-RELATED-RELATED"/>
    <property type="match status" value="1"/>
</dbReference>
<dbReference type="PANTHER" id="PTHR32196:SF72">
    <property type="entry name" value="RIBOSE IMPORT PERMEASE PROTEIN RBSC"/>
    <property type="match status" value="1"/>
</dbReference>
<dbReference type="STRING" id="1619308.B5808_01365"/>
<keyword evidence="5 7" id="KW-0472">Membrane</keyword>
<dbReference type="Proteomes" id="UP000192775">
    <property type="component" value="Chromosome"/>
</dbReference>
<evidence type="ECO:0000256" key="3">
    <source>
        <dbReference type="ARBA" id="ARBA00022692"/>
    </source>
</evidence>
<keyword evidence="4 7" id="KW-1133">Transmembrane helix</keyword>
<reference evidence="8 9" key="1">
    <citation type="submission" date="2017-04" db="EMBL/GenBank/DDBJ databases">
        <authorList>
            <person name="Afonso C.L."/>
            <person name="Miller P.J."/>
            <person name="Scott M.A."/>
            <person name="Spackman E."/>
            <person name="Goraichik I."/>
            <person name="Dimitrov K.M."/>
            <person name="Suarez D.L."/>
            <person name="Swayne D.E."/>
        </authorList>
    </citation>
    <scope>NUCLEOTIDE SEQUENCE [LARGE SCALE GENOMIC DNA]</scope>
    <source>
        <strain evidence="9">XA(T)</strain>
    </source>
</reference>
<dbReference type="Pfam" id="PF02653">
    <property type="entry name" value="BPD_transp_2"/>
    <property type="match status" value="1"/>
</dbReference>
<evidence type="ECO:0000256" key="6">
    <source>
        <dbReference type="SAM" id="MobiDB-lite"/>
    </source>
</evidence>
<dbReference type="KEGG" id="cphy:B5808_01365"/>
<feature type="transmembrane region" description="Helical" evidence="7">
    <location>
        <begin position="309"/>
        <end position="328"/>
    </location>
</feature>
<feature type="transmembrane region" description="Helical" evidence="7">
    <location>
        <begin position="200"/>
        <end position="223"/>
    </location>
</feature>
<gene>
    <name evidence="8" type="ORF">B5808_01365</name>
</gene>
<keyword evidence="9" id="KW-1185">Reference proteome</keyword>
<feature type="transmembrane region" description="Helical" evidence="7">
    <location>
        <begin position="252"/>
        <end position="273"/>
    </location>
</feature>
<feature type="compositionally biased region" description="Polar residues" evidence="6">
    <location>
        <begin position="1"/>
        <end position="14"/>
    </location>
</feature>
<feature type="transmembrane region" description="Helical" evidence="7">
    <location>
        <begin position="132"/>
        <end position="155"/>
    </location>
</feature>
<evidence type="ECO:0000256" key="4">
    <source>
        <dbReference type="ARBA" id="ARBA00022989"/>
    </source>
</evidence>
<dbReference type="CDD" id="cd06579">
    <property type="entry name" value="TM_PBP1_transp_AraH_like"/>
    <property type="match status" value="1"/>
</dbReference>